<dbReference type="Pfam" id="PF06155">
    <property type="entry name" value="GBBH-like_N"/>
    <property type="match status" value="1"/>
</dbReference>
<keyword evidence="1" id="KW-0479">Metal-binding</keyword>
<sequence length="104" mass="11280">MQPTNLERTDDGLRITWSDGQVRQYTAGELRKACPCATCREKHGAPAPPANMLPVLSPEEARPLSIQGMRSAGGYAYAIKFSDGHGSGLYQFDLLRELGEAVDA</sequence>
<dbReference type="OrthoDB" id="9794178at2"/>
<reference evidence="4 5" key="1">
    <citation type="submission" date="2019-02" db="EMBL/GenBank/DDBJ databases">
        <title>Deep-cultivation of Planctomycetes and their phenomic and genomic characterization uncovers novel biology.</title>
        <authorList>
            <person name="Wiegand S."/>
            <person name="Jogler M."/>
            <person name="Boedeker C."/>
            <person name="Pinto D."/>
            <person name="Vollmers J."/>
            <person name="Rivas-Marin E."/>
            <person name="Kohn T."/>
            <person name="Peeters S.H."/>
            <person name="Heuer A."/>
            <person name="Rast P."/>
            <person name="Oberbeckmann S."/>
            <person name="Bunk B."/>
            <person name="Jeske O."/>
            <person name="Meyerdierks A."/>
            <person name="Storesund J.E."/>
            <person name="Kallscheuer N."/>
            <person name="Luecker S."/>
            <person name="Lage O.M."/>
            <person name="Pohl T."/>
            <person name="Merkel B.J."/>
            <person name="Hornburger P."/>
            <person name="Mueller R.-W."/>
            <person name="Bruemmer F."/>
            <person name="Labrenz M."/>
            <person name="Spormann A.M."/>
            <person name="Op Den Camp H."/>
            <person name="Overmann J."/>
            <person name="Amann R."/>
            <person name="Jetten M.S.M."/>
            <person name="Mascher T."/>
            <person name="Medema M.H."/>
            <person name="Devos D.P."/>
            <person name="Kaster A.-K."/>
            <person name="Ovreas L."/>
            <person name="Rohde M."/>
            <person name="Galperin M.Y."/>
            <person name="Jogler C."/>
        </authorList>
    </citation>
    <scope>NUCLEOTIDE SEQUENCE [LARGE SCALE GENOMIC DNA]</scope>
    <source>
        <strain evidence="4 5">KOR34</strain>
    </source>
</reference>
<proteinExistence type="predicted"/>
<keyword evidence="2" id="KW-0408">Iron</keyword>
<dbReference type="InterPro" id="IPR038492">
    <property type="entry name" value="GBBH-like_N_sf"/>
</dbReference>
<dbReference type="EMBL" id="SIHJ01000002">
    <property type="protein sequence ID" value="TWT33587.1"/>
    <property type="molecule type" value="Genomic_DNA"/>
</dbReference>
<accession>A0A5C5V709</accession>
<evidence type="ECO:0000256" key="1">
    <source>
        <dbReference type="ARBA" id="ARBA00022723"/>
    </source>
</evidence>
<evidence type="ECO:0000313" key="4">
    <source>
        <dbReference type="EMBL" id="TWT33587.1"/>
    </source>
</evidence>
<keyword evidence="5" id="KW-1185">Reference proteome</keyword>
<dbReference type="PANTHER" id="PTHR35303:SF5">
    <property type="entry name" value="OS02G0197800 PROTEIN"/>
    <property type="match status" value="1"/>
</dbReference>
<name>A0A5C5V709_9BACT</name>
<protein>
    <recommendedName>
        <fullName evidence="3">Gamma-butyrobetaine hydroxylase-like N-terminal domain-containing protein</fullName>
    </recommendedName>
</protein>
<dbReference type="InterPro" id="IPR010376">
    <property type="entry name" value="GBBH-like_N"/>
</dbReference>
<organism evidence="4 5">
    <name type="scientific">Posidoniimonas corsicana</name>
    <dbReference type="NCBI Taxonomy" id="1938618"/>
    <lineage>
        <taxon>Bacteria</taxon>
        <taxon>Pseudomonadati</taxon>
        <taxon>Planctomycetota</taxon>
        <taxon>Planctomycetia</taxon>
        <taxon>Pirellulales</taxon>
        <taxon>Lacipirellulaceae</taxon>
        <taxon>Posidoniimonas</taxon>
    </lineage>
</organism>
<dbReference type="Gene3D" id="3.30.2020.30">
    <property type="match status" value="1"/>
</dbReference>
<gene>
    <name evidence="4" type="ORF">KOR34_34190</name>
</gene>
<feature type="domain" description="Gamma-butyrobetaine hydroxylase-like N-terminal" evidence="3">
    <location>
        <begin position="5"/>
        <end position="96"/>
    </location>
</feature>
<comment type="caution">
    <text evidence="4">The sequence shown here is derived from an EMBL/GenBank/DDBJ whole genome shotgun (WGS) entry which is preliminary data.</text>
</comment>
<evidence type="ECO:0000313" key="5">
    <source>
        <dbReference type="Proteomes" id="UP000316714"/>
    </source>
</evidence>
<dbReference type="GO" id="GO:0046872">
    <property type="term" value="F:metal ion binding"/>
    <property type="evidence" value="ECO:0007669"/>
    <property type="project" value="UniProtKB-KW"/>
</dbReference>
<dbReference type="AlphaFoldDB" id="A0A5C5V709"/>
<dbReference type="RefSeq" id="WP_146566340.1">
    <property type="nucleotide sequence ID" value="NZ_SIHJ01000002.1"/>
</dbReference>
<evidence type="ECO:0000259" key="3">
    <source>
        <dbReference type="Pfam" id="PF06155"/>
    </source>
</evidence>
<dbReference type="PANTHER" id="PTHR35303">
    <property type="entry name" value="OS02G0197800 PROTEIN"/>
    <property type="match status" value="1"/>
</dbReference>
<dbReference type="Proteomes" id="UP000316714">
    <property type="component" value="Unassembled WGS sequence"/>
</dbReference>
<evidence type="ECO:0000256" key="2">
    <source>
        <dbReference type="ARBA" id="ARBA00023004"/>
    </source>
</evidence>